<dbReference type="PROSITE" id="PS51352">
    <property type="entry name" value="THIOREDOXIN_2"/>
    <property type="match status" value="1"/>
</dbReference>
<organism evidence="7 8">
    <name type="scientific">Saxophila tyrrhenica</name>
    <dbReference type="NCBI Taxonomy" id="1690608"/>
    <lineage>
        <taxon>Eukaryota</taxon>
        <taxon>Fungi</taxon>
        <taxon>Dikarya</taxon>
        <taxon>Ascomycota</taxon>
        <taxon>Pezizomycotina</taxon>
        <taxon>Dothideomycetes</taxon>
        <taxon>Dothideomycetidae</taxon>
        <taxon>Mycosphaerellales</taxon>
        <taxon>Extremaceae</taxon>
        <taxon>Saxophila</taxon>
    </lineage>
</organism>
<evidence type="ECO:0000256" key="2">
    <source>
        <dbReference type="ARBA" id="ARBA00022729"/>
    </source>
</evidence>
<dbReference type="InterPro" id="IPR013766">
    <property type="entry name" value="Thioredoxin_domain"/>
</dbReference>
<evidence type="ECO:0000313" key="7">
    <source>
        <dbReference type="EMBL" id="KAK5166187.1"/>
    </source>
</evidence>
<evidence type="ECO:0000256" key="5">
    <source>
        <dbReference type="SAM" id="SignalP"/>
    </source>
</evidence>
<evidence type="ECO:0000256" key="3">
    <source>
        <dbReference type="SAM" id="MobiDB-lite"/>
    </source>
</evidence>
<dbReference type="RefSeq" id="XP_064656140.1">
    <property type="nucleotide sequence ID" value="XM_064805680.1"/>
</dbReference>
<dbReference type="GeneID" id="89929781"/>
<dbReference type="Pfam" id="PF00085">
    <property type="entry name" value="Thioredoxin"/>
    <property type="match status" value="1"/>
</dbReference>
<name>A0AAV9P4A2_9PEZI</name>
<dbReference type="EMBL" id="JAVRRT010000014">
    <property type="protein sequence ID" value="KAK5166187.1"/>
    <property type="molecule type" value="Genomic_DNA"/>
</dbReference>
<dbReference type="SUPFAM" id="SSF52833">
    <property type="entry name" value="Thioredoxin-like"/>
    <property type="match status" value="1"/>
</dbReference>
<reference evidence="7 8" key="1">
    <citation type="submission" date="2023-08" db="EMBL/GenBank/DDBJ databases">
        <title>Black Yeasts Isolated from many extreme environments.</title>
        <authorList>
            <person name="Coleine C."/>
            <person name="Stajich J.E."/>
            <person name="Selbmann L."/>
        </authorList>
    </citation>
    <scope>NUCLEOTIDE SEQUENCE [LARGE SCALE GENOMIC DNA]</scope>
    <source>
        <strain evidence="7 8">CCFEE 5935</strain>
    </source>
</reference>
<dbReference type="AlphaFoldDB" id="A0AAV9P4A2"/>
<evidence type="ECO:0000259" key="6">
    <source>
        <dbReference type="PROSITE" id="PS51352"/>
    </source>
</evidence>
<gene>
    <name evidence="7" type="primary">PDI1_2</name>
    <name evidence="7" type="ORF">LTR77_008448</name>
</gene>
<comment type="similarity">
    <text evidence="1">Belongs to the protein disulfide isomerase family.</text>
</comment>
<feature type="region of interest" description="Disordered" evidence="3">
    <location>
        <begin position="133"/>
        <end position="160"/>
    </location>
</feature>
<dbReference type="GO" id="GO:0006457">
    <property type="term" value="P:protein folding"/>
    <property type="evidence" value="ECO:0007669"/>
    <property type="project" value="TreeGrafter"/>
</dbReference>
<sequence length="454" mass="51650">MAWKALRYFFLLLNSMLPALAKSHVFELTPETFDSYICEHETVLVQFGSPWSAHCRRLTPAFEKAAGFLKDYNIHLATIDCPTYYDMCERHGITSYPMMRIYDGDPEDFRPYEGGRAVEDIIKYMSGQTCPPEICPRTTAKKPRPPTRPTPTPLPNPYPNSTAPNAVWISDNHTEALVKLQLPGLETLSPPTDNPTRPLSVLLNFAISPNSHHLLLNSRPLALTIPSPSRPQRLEAARVLTDFDITDTNKLRLGDLDYVRTEAGHLLTGLDYSLSARNRDDPGIRYYIYHPELYLEIIGAGLPGLQVQTTLMDSAEQKWLKINLRETNRVPSDDPNRSFVIDSISIEDRAQNHKAPRPDDKTCSLWSWRCADTADPPWYQFVWRANFDEFGRIGCLRRALLMRKAEVEMVLPVPWWVVGVLAVGGLGWRVRGRCRRRGKEGLPVKVGEVVKERK</sequence>
<evidence type="ECO:0000313" key="8">
    <source>
        <dbReference type="Proteomes" id="UP001337655"/>
    </source>
</evidence>
<evidence type="ECO:0000256" key="1">
    <source>
        <dbReference type="ARBA" id="ARBA00006347"/>
    </source>
</evidence>
<keyword evidence="8" id="KW-1185">Reference proteome</keyword>
<dbReference type="EC" id="5.3.4.1" evidence="7"/>
<feature type="signal peptide" evidence="5">
    <location>
        <begin position="1"/>
        <end position="21"/>
    </location>
</feature>
<feature type="transmembrane region" description="Helical" evidence="4">
    <location>
        <begin position="413"/>
        <end position="430"/>
    </location>
</feature>
<dbReference type="PANTHER" id="PTHR45672">
    <property type="entry name" value="PROTEIN DISULFIDE-ISOMERASE C17H9.14C-RELATED"/>
    <property type="match status" value="1"/>
</dbReference>
<protein>
    <submittedName>
        <fullName evidence="7">Protein disulfide-isomerase</fullName>
        <ecNumber evidence="7">5.3.4.1</ecNumber>
    </submittedName>
</protein>
<proteinExistence type="inferred from homology"/>
<dbReference type="GO" id="GO:0005783">
    <property type="term" value="C:endoplasmic reticulum"/>
    <property type="evidence" value="ECO:0007669"/>
    <property type="project" value="TreeGrafter"/>
</dbReference>
<dbReference type="Gene3D" id="3.40.30.10">
    <property type="entry name" value="Glutaredoxin"/>
    <property type="match status" value="1"/>
</dbReference>
<dbReference type="InterPro" id="IPR036249">
    <property type="entry name" value="Thioredoxin-like_sf"/>
</dbReference>
<dbReference type="InterPro" id="IPR051063">
    <property type="entry name" value="PDI"/>
</dbReference>
<feature type="chain" id="PRO_5043564120" evidence="5">
    <location>
        <begin position="22"/>
        <end position="454"/>
    </location>
</feature>
<keyword evidence="4" id="KW-0812">Transmembrane</keyword>
<comment type="caution">
    <text evidence="7">The sequence shown here is derived from an EMBL/GenBank/DDBJ whole genome shotgun (WGS) entry which is preliminary data.</text>
</comment>
<dbReference type="GO" id="GO:0003756">
    <property type="term" value="F:protein disulfide isomerase activity"/>
    <property type="evidence" value="ECO:0007669"/>
    <property type="project" value="UniProtKB-EC"/>
</dbReference>
<evidence type="ECO:0000256" key="4">
    <source>
        <dbReference type="SAM" id="Phobius"/>
    </source>
</evidence>
<accession>A0AAV9P4A2</accession>
<feature type="compositionally biased region" description="Pro residues" evidence="3">
    <location>
        <begin position="146"/>
        <end position="158"/>
    </location>
</feature>
<keyword evidence="7" id="KW-0413">Isomerase</keyword>
<dbReference type="CDD" id="cd02961">
    <property type="entry name" value="PDI_a_family"/>
    <property type="match status" value="1"/>
</dbReference>
<keyword evidence="2 5" id="KW-0732">Signal</keyword>
<dbReference type="Proteomes" id="UP001337655">
    <property type="component" value="Unassembled WGS sequence"/>
</dbReference>
<keyword evidence="4" id="KW-1133">Transmembrane helix</keyword>
<dbReference type="PANTHER" id="PTHR45672:SF3">
    <property type="entry name" value="THIOREDOXIN DOMAIN-CONTAINING PROTEIN 5"/>
    <property type="match status" value="1"/>
</dbReference>
<keyword evidence="4" id="KW-0472">Membrane</keyword>
<feature type="domain" description="Thioredoxin" evidence="6">
    <location>
        <begin position="11"/>
        <end position="130"/>
    </location>
</feature>